<accession>A0A4Y7PW84</accession>
<dbReference type="AlphaFoldDB" id="A0A4Y7PW84"/>
<name>A0A4Y7PW84_9AGAM</name>
<sequence length="171" mass="19773">MLSQFSGRCQFASMQSSSAPPLFVPLSKQTVLYMLSALLSRKFRQLTRWSPFHVEIRQSTAHDGLVTNSTVVILFLNYQNFTPVPLPRMALWITFLENVAVIPPTLRFSFWEMALCTTGSLSQPRNKFVQLRVQCNTKRNHCPEDLEPRYSLSQRTRNGGLLCWTWFSPFH</sequence>
<dbReference type="EMBL" id="ML170197">
    <property type="protein sequence ID" value="TDL19385.1"/>
    <property type="molecule type" value="Genomic_DNA"/>
</dbReference>
<reference evidence="1 2" key="1">
    <citation type="submission" date="2018-06" db="EMBL/GenBank/DDBJ databases">
        <title>A transcriptomic atlas of mushroom development highlights an independent origin of complex multicellularity.</title>
        <authorList>
            <consortium name="DOE Joint Genome Institute"/>
            <person name="Krizsan K."/>
            <person name="Almasi E."/>
            <person name="Merenyi Z."/>
            <person name="Sahu N."/>
            <person name="Viragh M."/>
            <person name="Koszo T."/>
            <person name="Mondo S."/>
            <person name="Kiss B."/>
            <person name="Balint B."/>
            <person name="Kues U."/>
            <person name="Barry K."/>
            <person name="Hegedus J.C."/>
            <person name="Henrissat B."/>
            <person name="Johnson J."/>
            <person name="Lipzen A."/>
            <person name="Ohm R."/>
            <person name="Nagy I."/>
            <person name="Pangilinan J."/>
            <person name="Yan J."/>
            <person name="Xiong Y."/>
            <person name="Grigoriev I.V."/>
            <person name="Hibbett D.S."/>
            <person name="Nagy L.G."/>
        </authorList>
    </citation>
    <scope>NUCLEOTIDE SEQUENCE [LARGE SCALE GENOMIC DNA]</scope>
    <source>
        <strain evidence="1 2">SZMC22713</strain>
    </source>
</reference>
<proteinExistence type="predicted"/>
<organism evidence="1 2">
    <name type="scientific">Rickenella mellea</name>
    <dbReference type="NCBI Taxonomy" id="50990"/>
    <lineage>
        <taxon>Eukaryota</taxon>
        <taxon>Fungi</taxon>
        <taxon>Dikarya</taxon>
        <taxon>Basidiomycota</taxon>
        <taxon>Agaricomycotina</taxon>
        <taxon>Agaricomycetes</taxon>
        <taxon>Hymenochaetales</taxon>
        <taxon>Rickenellaceae</taxon>
        <taxon>Rickenella</taxon>
    </lineage>
</organism>
<keyword evidence="2" id="KW-1185">Reference proteome</keyword>
<gene>
    <name evidence="1" type="ORF">BD410DRAFT_440183</name>
</gene>
<protein>
    <submittedName>
        <fullName evidence="1">Uncharacterized protein</fullName>
    </submittedName>
</protein>
<evidence type="ECO:0000313" key="1">
    <source>
        <dbReference type="EMBL" id="TDL19385.1"/>
    </source>
</evidence>
<evidence type="ECO:0000313" key="2">
    <source>
        <dbReference type="Proteomes" id="UP000294933"/>
    </source>
</evidence>
<dbReference type="Proteomes" id="UP000294933">
    <property type="component" value="Unassembled WGS sequence"/>
</dbReference>
<dbReference type="VEuPathDB" id="FungiDB:BD410DRAFT_440183"/>